<feature type="region of interest" description="Disordered" evidence="1">
    <location>
        <begin position="494"/>
        <end position="514"/>
    </location>
</feature>
<feature type="region of interest" description="Disordered" evidence="1">
    <location>
        <begin position="1"/>
        <end position="20"/>
    </location>
</feature>
<dbReference type="STRING" id="84645.A0A498MAI8"/>
<organism evidence="2 3">
    <name type="scientific">Labeo rohita</name>
    <name type="common">Indian major carp</name>
    <name type="synonym">Cyprinus rohita</name>
    <dbReference type="NCBI Taxonomy" id="84645"/>
    <lineage>
        <taxon>Eukaryota</taxon>
        <taxon>Metazoa</taxon>
        <taxon>Chordata</taxon>
        <taxon>Craniata</taxon>
        <taxon>Vertebrata</taxon>
        <taxon>Euteleostomi</taxon>
        <taxon>Actinopterygii</taxon>
        <taxon>Neopterygii</taxon>
        <taxon>Teleostei</taxon>
        <taxon>Ostariophysi</taxon>
        <taxon>Cypriniformes</taxon>
        <taxon>Cyprinidae</taxon>
        <taxon>Labeoninae</taxon>
        <taxon>Labeonini</taxon>
        <taxon>Labeo</taxon>
    </lineage>
</organism>
<sequence>MMDARTEKEGTPAKKPKPSCKYHDQWDNEFIFLKKSRVGDSHAFCKICNCDFSIAHGGRNDVCQHEKSAKHKRGLEAQKHAQAMSAFVTRNATEADQVTSAEVKMAMLCAKNNSPFSFHDDFNKCVADMFPDSAIARKYSTGKTKATQHIKGAIAAELEDELAKTCRSQPFSLMCDESNNRKTDKEFVILTRLYDEATLQVATRFLEMPTCNVGNAENLYGKLSEALRALWHCFLFPIEKEASHGITFAFNSDNASVMKGRHNSVISRLKTSQPHIQDLGCICHLVQLATGCGIRAAQVPVEDILVGIYTHFDTSAKRCEVYKEFVPLREVEYGDGHQLADEDLFIGADTKAFMRSAELPVSAEKKIFQTVRSFYEAVLKKMFSSFPLDHPLLRDLKVLDPAARLNITPGTVERLGALFPQLRLKEDKMREEFTDYQAIKTRFAEVLESEDAVLAAVTLPKFKLRWLRTQDRKDKAKASLLAECWKLVLDQDQQAGTSTSKTNMPPKQRLSHRG</sequence>
<dbReference type="PANTHER" id="PTHR37162">
    <property type="entry name" value="HAT FAMILY DIMERISATION DOMAINCONTAINING PROTEIN-RELATED"/>
    <property type="match status" value="1"/>
</dbReference>
<keyword evidence="3" id="KW-1185">Reference proteome</keyword>
<proteinExistence type="predicted"/>
<evidence type="ECO:0000256" key="1">
    <source>
        <dbReference type="SAM" id="MobiDB-lite"/>
    </source>
</evidence>
<name>A0A498MAI8_LABRO</name>
<dbReference type="Proteomes" id="UP000290572">
    <property type="component" value="Unassembled WGS sequence"/>
</dbReference>
<dbReference type="EMBL" id="QBIY01012799">
    <property type="protein sequence ID" value="RXN16264.1"/>
    <property type="molecule type" value="Genomic_DNA"/>
</dbReference>
<accession>A0A498MAI8</accession>
<evidence type="ECO:0000313" key="2">
    <source>
        <dbReference type="EMBL" id="RXN16264.1"/>
    </source>
</evidence>
<evidence type="ECO:0000313" key="3">
    <source>
        <dbReference type="Proteomes" id="UP000290572"/>
    </source>
</evidence>
<gene>
    <name evidence="2" type="ORF">ROHU_027613</name>
</gene>
<feature type="compositionally biased region" description="Basic and acidic residues" evidence="1">
    <location>
        <begin position="1"/>
        <end position="12"/>
    </location>
</feature>
<protein>
    <submittedName>
        <fullName evidence="2">Uncharacterized protein</fullName>
    </submittedName>
</protein>
<reference evidence="2 3" key="1">
    <citation type="submission" date="2018-03" db="EMBL/GenBank/DDBJ databases">
        <title>Draft genome sequence of Rohu Carp (Labeo rohita).</title>
        <authorList>
            <person name="Das P."/>
            <person name="Kushwaha B."/>
            <person name="Joshi C.G."/>
            <person name="Kumar D."/>
            <person name="Nagpure N.S."/>
            <person name="Sahoo L."/>
            <person name="Das S.P."/>
            <person name="Bit A."/>
            <person name="Patnaik S."/>
            <person name="Meher P.K."/>
            <person name="Jayasankar P."/>
            <person name="Koringa P.G."/>
            <person name="Patel N.V."/>
            <person name="Hinsu A.T."/>
            <person name="Kumar R."/>
            <person name="Pandey M."/>
            <person name="Agarwal S."/>
            <person name="Srivastava S."/>
            <person name="Singh M."/>
            <person name="Iquebal M.A."/>
            <person name="Jaiswal S."/>
            <person name="Angadi U.B."/>
            <person name="Kumar N."/>
            <person name="Raza M."/>
            <person name="Shah T.M."/>
            <person name="Rai A."/>
            <person name="Jena J.K."/>
        </authorList>
    </citation>
    <scope>NUCLEOTIDE SEQUENCE [LARGE SCALE GENOMIC DNA]</scope>
    <source>
        <strain evidence="2">DASCIFA01</strain>
        <tissue evidence="2">Testis</tissue>
    </source>
</reference>
<dbReference type="AlphaFoldDB" id="A0A498MAI8"/>
<dbReference type="PANTHER" id="PTHR37162:SF1">
    <property type="entry name" value="BED-TYPE DOMAIN-CONTAINING PROTEIN"/>
    <property type="match status" value="1"/>
</dbReference>
<feature type="compositionally biased region" description="Polar residues" evidence="1">
    <location>
        <begin position="494"/>
        <end position="505"/>
    </location>
</feature>
<comment type="caution">
    <text evidence="2">The sequence shown here is derived from an EMBL/GenBank/DDBJ whole genome shotgun (WGS) entry which is preliminary data.</text>
</comment>